<keyword evidence="4" id="KW-1185">Reference proteome</keyword>
<dbReference type="InterPro" id="IPR004104">
    <property type="entry name" value="Gfo/Idh/MocA-like_OxRdtase_C"/>
</dbReference>
<dbReference type="InterPro" id="IPR051450">
    <property type="entry name" value="Gfo/Idh/MocA_Oxidoreductases"/>
</dbReference>
<dbReference type="InterPro" id="IPR000683">
    <property type="entry name" value="Gfo/Idh/MocA-like_OxRdtase_N"/>
</dbReference>
<dbReference type="PANTHER" id="PTHR43377">
    <property type="entry name" value="BILIVERDIN REDUCTASE A"/>
    <property type="match status" value="1"/>
</dbReference>
<feature type="domain" description="Gfo/Idh/MocA-like oxidoreductase C-terminal" evidence="2">
    <location>
        <begin position="150"/>
        <end position="446"/>
    </location>
</feature>
<evidence type="ECO:0000313" key="4">
    <source>
        <dbReference type="Proteomes" id="UP000559256"/>
    </source>
</evidence>
<protein>
    <recommendedName>
        <fullName evidence="5">Oxidoreductase</fullName>
    </recommendedName>
</protein>
<dbReference type="SUPFAM" id="SSF55347">
    <property type="entry name" value="Glyceraldehyde-3-phosphate dehydrogenase-like, C-terminal domain"/>
    <property type="match status" value="1"/>
</dbReference>
<comment type="caution">
    <text evidence="3">The sequence shown here is derived from an EMBL/GenBank/DDBJ whole genome shotgun (WGS) entry which is preliminary data.</text>
</comment>
<dbReference type="GO" id="GO:0000166">
    <property type="term" value="F:nucleotide binding"/>
    <property type="evidence" value="ECO:0007669"/>
    <property type="project" value="InterPro"/>
</dbReference>
<name>A0A8H5FPG5_9AGAR</name>
<dbReference type="Gene3D" id="3.40.50.720">
    <property type="entry name" value="NAD(P)-binding Rossmann-like Domain"/>
    <property type="match status" value="1"/>
</dbReference>
<dbReference type="AlphaFoldDB" id="A0A8H5FPG5"/>
<dbReference type="Gene3D" id="3.80.10.10">
    <property type="entry name" value="Ribonuclease Inhibitor"/>
    <property type="match status" value="1"/>
</dbReference>
<sequence>MVSPSSKPLGGRTAIVGTGHRAAMFVHGIVERPSTSQVVALCEPNSIRAKYYNDLLASLGAPTVPVYKPEEFKDMLEKEKVETVVVTCVDALHHLYIIPALEAGVRVLTEKPMTTNKENCKAILDTVERTGRHLTVTFNYRYNPVHELVKRTIAEGKIGEVLSVHFEWLLDTVHGADYFRRWHRLKSSSGGLMIHKSGHHFDLMNWWLDSSPVTVAGMGRLAFYGEQNGKKHGWVKGDFERARDSEVAKNDPFALKLEEDETLIRLYAEAEVEDGYHRDQNVFAPSTSDKAISIEDDMALLVRYRSGATMTYHLTAYSPWEGYHVMFNGSRGRLELNVCESQFRLFSTSENAMSGLVHGTGSLPHVGETSVTLHPLWEKPKTLEIEVDHGAHGGGDKRMLSVLFGPREGEVVDTGDASKQSADEKDGARALAVGLAANESFRTGHYSSRLFLIMPNRRAQRERAKRKKSSTLHGFQNLPNEVVLEIMKLASQNVHASLLSTCKSFYQLGRSSLYRSLWIISPYAFTRLGSTFEANENLATHVRTLKMTFSGTAFSQFDVRISLLGFEQTLRSMCNLEDLQLYLEEYQYLIFMYPSTTFASLELPRLKSFSILMCDIFYSSYHLVLELLRKHPHIQHLSILRKPPFSPLDFHYSGTKNIEPFDLPALRSYQGPMSIFKHFVSNVPSLSSLVLDITHDDPGEIIPQLVLLNGLEKRWAKTDSELSSPRLSVDLLVSLGDHPFSQLLETAIIHLPKDLQNLTIRCTTLFSEPDLMHASCMADLSGVTLSNFPKLRKFGVLFAMHSVNKVLSSGGQSDGKFWEAALQAVKAIGSDCPSLEEITLCGCVYQRSASKEDEWLDTRTGRLCRFVYNDG</sequence>
<organism evidence="3 4">
    <name type="scientific">Tetrapyrgos nigripes</name>
    <dbReference type="NCBI Taxonomy" id="182062"/>
    <lineage>
        <taxon>Eukaryota</taxon>
        <taxon>Fungi</taxon>
        <taxon>Dikarya</taxon>
        <taxon>Basidiomycota</taxon>
        <taxon>Agaricomycotina</taxon>
        <taxon>Agaricomycetes</taxon>
        <taxon>Agaricomycetidae</taxon>
        <taxon>Agaricales</taxon>
        <taxon>Marasmiineae</taxon>
        <taxon>Marasmiaceae</taxon>
        <taxon>Tetrapyrgos</taxon>
    </lineage>
</organism>
<reference evidence="3 4" key="1">
    <citation type="journal article" date="2020" name="ISME J.">
        <title>Uncovering the hidden diversity of litter-decomposition mechanisms in mushroom-forming fungi.</title>
        <authorList>
            <person name="Floudas D."/>
            <person name="Bentzer J."/>
            <person name="Ahren D."/>
            <person name="Johansson T."/>
            <person name="Persson P."/>
            <person name="Tunlid A."/>
        </authorList>
    </citation>
    <scope>NUCLEOTIDE SEQUENCE [LARGE SCALE GENOMIC DNA]</scope>
    <source>
        <strain evidence="3 4">CBS 291.85</strain>
    </source>
</reference>
<gene>
    <name evidence="3" type="ORF">D9758_013241</name>
</gene>
<dbReference type="InterPro" id="IPR032675">
    <property type="entry name" value="LRR_dom_sf"/>
</dbReference>
<dbReference type="SUPFAM" id="SSF51735">
    <property type="entry name" value="NAD(P)-binding Rossmann-fold domains"/>
    <property type="match status" value="1"/>
</dbReference>
<evidence type="ECO:0000313" key="3">
    <source>
        <dbReference type="EMBL" id="KAF5344339.1"/>
    </source>
</evidence>
<proteinExistence type="predicted"/>
<dbReference type="EMBL" id="JAACJM010000126">
    <property type="protein sequence ID" value="KAF5344339.1"/>
    <property type="molecule type" value="Genomic_DNA"/>
</dbReference>
<dbReference type="Pfam" id="PF01408">
    <property type="entry name" value="GFO_IDH_MocA"/>
    <property type="match status" value="1"/>
</dbReference>
<dbReference type="Proteomes" id="UP000559256">
    <property type="component" value="Unassembled WGS sequence"/>
</dbReference>
<evidence type="ECO:0000259" key="2">
    <source>
        <dbReference type="Pfam" id="PF02894"/>
    </source>
</evidence>
<accession>A0A8H5FPG5</accession>
<dbReference type="OrthoDB" id="408743at2759"/>
<feature type="domain" description="Gfo/Idh/MocA-like oxidoreductase N-terminal" evidence="1">
    <location>
        <begin position="12"/>
        <end position="138"/>
    </location>
</feature>
<evidence type="ECO:0000259" key="1">
    <source>
        <dbReference type="Pfam" id="PF01408"/>
    </source>
</evidence>
<dbReference type="Pfam" id="PF02894">
    <property type="entry name" value="GFO_IDH_MocA_C"/>
    <property type="match status" value="1"/>
</dbReference>
<evidence type="ECO:0008006" key="5">
    <source>
        <dbReference type="Google" id="ProtNLM"/>
    </source>
</evidence>
<dbReference type="PANTHER" id="PTHR43377:SF2">
    <property type="entry name" value="BINDING ROSSMANN FOLD OXIDOREDUCTASE, PUTATIVE (AFU_ORTHOLOGUE AFUA_4G00560)-RELATED"/>
    <property type="match status" value="1"/>
</dbReference>
<dbReference type="Gene3D" id="3.30.360.10">
    <property type="entry name" value="Dihydrodipicolinate Reductase, domain 2"/>
    <property type="match status" value="1"/>
</dbReference>
<dbReference type="InterPro" id="IPR036291">
    <property type="entry name" value="NAD(P)-bd_dom_sf"/>
</dbReference>